<dbReference type="AlphaFoldDB" id="A0AAD5LQJ2"/>
<protein>
    <submittedName>
        <fullName evidence="2">Uncharacterized protein</fullName>
    </submittedName>
</protein>
<evidence type="ECO:0000256" key="1">
    <source>
        <dbReference type="SAM" id="MobiDB-lite"/>
    </source>
</evidence>
<accession>A0AAD5LQJ2</accession>
<dbReference type="Proteomes" id="UP001209570">
    <property type="component" value="Unassembled WGS sequence"/>
</dbReference>
<evidence type="ECO:0000313" key="2">
    <source>
        <dbReference type="EMBL" id="KAJ0390553.1"/>
    </source>
</evidence>
<dbReference type="EMBL" id="JAKCXM010001957">
    <property type="protein sequence ID" value="KAJ0390553.1"/>
    <property type="molecule type" value="Genomic_DNA"/>
</dbReference>
<name>A0AAD5LQJ2_PYTIN</name>
<gene>
    <name evidence="2" type="ORF">P43SY_011308</name>
</gene>
<sequence length="281" mass="30003">MPSDTPHAPAGSLPDDMPVDPQSGDTRPESSGVAASGAGDGADGAQPTHRAESDPILERALVPFGARPWTFFAAHASRTTASWRDVVDRVGGDLTQGIFDAASTSGLGDAARERLALGRRLLDQRLTDLFNATAASVGLVLDTRAHPWVVPSAEVLSALLGGDDDTILHFGAPHDASVQPSAPDSLAEIADALRLVASLRAQFGVDRFSERLRATVLACGWLTHVVHSMVELLRLQDVERFVGQDPAPLDLLRSYDQAQRAARSRQSVRRSDALREALVQR</sequence>
<reference evidence="2" key="1">
    <citation type="submission" date="2021-12" db="EMBL/GenBank/DDBJ databases">
        <title>Prjna785345.</title>
        <authorList>
            <person name="Rujirawat T."/>
            <person name="Krajaejun T."/>
        </authorList>
    </citation>
    <scope>NUCLEOTIDE SEQUENCE</scope>
    <source>
        <strain evidence="2">Pi057C3</strain>
    </source>
</reference>
<keyword evidence="3" id="KW-1185">Reference proteome</keyword>
<evidence type="ECO:0000313" key="3">
    <source>
        <dbReference type="Proteomes" id="UP001209570"/>
    </source>
</evidence>
<feature type="region of interest" description="Disordered" evidence="1">
    <location>
        <begin position="1"/>
        <end position="53"/>
    </location>
</feature>
<organism evidence="2 3">
    <name type="scientific">Pythium insidiosum</name>
    <name type="common">Pythiosis disease agent</name>
    <dbReference type="NCBI Taxonomy" id="114742"/>
    <lineage>
        <taxon>Eukaryota</taxon>
        <taxon>Sar</taxon>
        <taxon>Stramenopiles</taxon>
        <taxon>Oomycota</taxon>
        <taxon>Peronosporomycetes</taxon>
        <taxon>Pythiales</taxon>
        <taxon>Pythiaceae</taxon>
        <taxon>Pythium</taxon>
    </lineage>
</organism>
<proteinExistence type="predicted"/>
<comment type="caution">
    <text evidence="2">The sequence shown here is derived from an EMBL/GenBank/DDBJ whole genome shotgun (WGS) entry which is preliminary data.</text>
</comment>